<protein>
    <submittedName>
        <fullName evidence="1">Uncharacterized protein</fullName>
    </submittedName>
</protein>
<name>A0ACC0BK40_CATRO</name>
<proteinExistence type="predicted"/>
<gene>
    <name evidence="1" type="ORF">M9H77_13352</name>
</gene>
<evidence type="ECO:0000313" key="1">
    <source>
        <dbReference type="EMBL" id="KAI5672988.1"/>
    </source>
</evidence>
<comment type="caution">
    <text evidence="1">The sequence shown here is derived from an EMBL/GenBank/DDBJ whole genome shotgun (WGS) entry which is preliminary data.</text>
</comment>
<evidence type="ECO:0000313" key="2">
    <source>
        <dbReference type="Proteomes" id="UP001060085"/>
    </source>
</evidence>
<accession>A0ACC0BK40</accession>
<dbReference type="EMBL" id="CM044703">
    <property type="protein sequence ID" value="KAI5672988.1"/>
    <property type="molecule type" value="Genomic_DNA"/>
</dbReference>
<organism evidence="1 2">
    <name type="scientific">Catharanthus roseus</name>
    <name type="common">Madagascar periwinkle</name>
    <name type="synonym">Vinca rosea</name>
    <dbReference type="NCBI Taxonomy" id="4058"/>
    <lineage>
        <taxon>Eukaryota</taxon>
        <taxon>Viridiplantae</taxon>
        <taxon>Streptophyta</taxon>
        <taxon>Embryophyta</taxon>
        <taxon>Tracheophyta</taxon>
        <taxon>Spermatophyta</taxon>
        <taxon>Magnoliopsida</taxon>
        <taxon>eudicotyledons</taxon>
        <taxon>Gunneridae</taxon>
        <taxon>Pentapetalae</taxon>
        <taxon>asterids</taxon>
        <taxon>lamiids</taxon>
        <taxon>Gentianales</taxon>
        <taxon>Apocynaceae</taxon>
        <taxon>Rauvolfioideae</taxon>
        <taxon>Vinceae</taxon>
        <taxon>Catharanthinae</taxon>
        <taxon>Catharanthus</taxon>
    </lineage>
</organism>
<dbReference type="Proteomes" id="UP001060085">
    <property type="component" value="Linkage Group LG03"/>
</dbReference>
<sequence length="639" mass="72242">MSNNKMSSSSDDDNDDPELRRSISPACRTRHSTPSPNSSFGSSPVVRFSFGSASALSISTASSVSSFNGWMGYVFQPRRISRKRKPWHRRRTVVGLVLLVAFFLVVNSWMLYRIQDSGRVNGMQVKFLKMNSSTVSIREELQKLGKGKKPQKTRYARLLAKAAHALAEGQNKPEPKDLWNEPYLRASFWKPCADQHEWEPSEVNNGYIMVSANGGINQQRVAVCNAVAVARLLNATLVLPRFLFSSVWRDTSQFGDIYEEERFINYLKPDIRIVKELPEELRSLDLEAIGSVVTDVDIVKEAKPGFYKKYILPILHLNRVVHFVGFGNRLASDPIPFQLQRLRCRCNFHALRFVPKIQETGALLVKTMRQNVTRFGPLDDYLLGPFAASKKKGKNGHKASASRYLALHLRFEIDMVAHSLCEFGGGEEERQELEAYRERHFPALVELKKTKKLPSPAALRAEGLCPLMPEETALMLAGLGFNRGTHIYLAGSHIYGGKSRLAALTTLFPNLVTKESLLSSKEIEPFLNFSSQLAALDFIACTAADMFAMTDSGSQFSSLISGYRVYYGGGNMPTIRPNKRRLADIYAKNNTIEWKVFEQRVRKAVRQNKRVFSRPIGRSVYRYPRCRECMCNTEETLPN</sequence>
<keyword evidence="2" id="KW-1185">Reference proteome</keyword>
<reference evidence="2" key="1">
    <citation type="journal article" date="2023" name="Nat. Plants">
        <title>Single-cell RNA sequencing provides a high-resolution roadmap for understanding the multicellular compartmentation of specialized metabolism.</title>
        <authorList>
            <person name="Sun S."/>
            <person name="Shen X."/>
            <person name="Li Y."/>
            <person name="Li Y."/>
            <person name="Wang S."/>
            <person name="Li R."/>
            <person name="Zhang H."/>
            <person name="Shen G."/>
            <person name="Guo B."/>
            <person name="Wei J."/>
            <person name="Xu J."/>
            <person name="St-Pierre B."/>
            <person name="Chen S."/>
            <person name="Sun C."/>
        </authorList>
    </citation>
    <scope>NUCLEOTIDE SEQUENCE [LARGE SCALE GENOMIC DNA]</scope>
</reference>